<gene>
    <name evidence="2" type="ORF">LCGC14_0396360</name>
</gene>
<organism evidence="2">
    <name type="scientific">marine sediment metagenome</name>
    <dbReference type="NCBI Taxonomy" id="412755"/>
    <lineage>
        <taxon>unclassified sequences</taxon>
        <taxon>metagenomes</taxon>
        <taxon>ecological metagenomes</taxon>
    </lineage>
</organism>
<evidence type="ECO:0000313" key="2">
    <source>
        <dbReference type="EMBL" id="KKN73834.1"/>
    </source>
</evidence>
<reference evidence="2" key="1">
    <citation type="journal article" date="2015" name="Nature">
        <title>Complex archaea that bridge the gap between prokaryotes and eukaryotes.</title>
        <authorList>
            <person name="Spang A."/>
            <person name="Saw J.H."/>
            <person name="Jorgensen S.L."/>
            <person name="Zaremba-Niedzwiedzka K."/>
            <person name="Martijn J."/>
            <person name="Lind A.E."/>
            <person name="van Eijk R."/>
            <person name="Schleper C."/>
            <person name="Guy L."/>
            <person name="Ettema T.J."/>
        </authorList>
    </citation>
    <scope>NUCLEOTIDE SEQUENCE</scope>
</reference>
<evidence type="ECO:0000256" key="1">
    <source>
        <dbReference type="SAM" id="MobiDB-lite"/>
    </source>
</evidence>
<name>A0A0F9T3W2_9ZZZZ</name>
<feature type="region of interest" description="Disordered" evidence="1">
    <location>
        <begin position="1"/>
        <end position="24"/>
    </location>
</feature>
<protein>
    <submittedName>
        <fullName evidence="2">Uncharacterized protein</fullName>
    </submittedName>
</protein>
<accession>A0A0F9T3W2</accession>
<dbReference type="AlphaFoldDB" id="A0A0F9T3W2"/>
<comment type="caution">
    <text evidence="2">The sequence shown here is derived from an EMBL/GenBank/DDBJ whole genome shotgun (WGS) entry which is preliminary data.</text>
</comment>
<dbReference type="EMBL" id="LAZR01000336">
    <property type="protein sequence ID" value="KKN73834.1"/>
    <property type="molecule type" value="Genomic_DNA"/>
</dbReference>
<feature type="compositionally biased region" description="Basic and acidic residues" evidence="1">
    <location>
        <begin position="10"/>
        <end position="24"/>
    </location>
</feature>
<proteinExistence type="predicted"/>
<sequence>MNKYKREKIKQKEDNKEKHLEATMDEQRLLDKAAMNTIKACK</sequence>